<evidence type="ECO:0000256" key="1">
    <source>
        <dbReference type="SAM" id="MobiDB-lite"/>
    </source>
</evidence>
<protein>
    <submittedName>
        <fullName evidence="2">Uncharacterized protein</fullName>
    </submittedName>
</protein>
<comment type="caution">
    <text evidence="2">The sequence shown here is derived from an EMBL/GenBank/DDBJ whole genome shotgun (WGS) entry which is preliminary data.</text>
</comment>
<reference evidence="2 3" key="1">
    <citation type="journal article" date="2015" name="Genome Biol. Evol.">
        <title>Comparative Genomics of a Bacterivorous Green Alga Reveals Evolutionary Causalities and Consequences of Phago-Mixotrophic Mode of Nutrition.</title>
        <authorList>
            <person name="Burns J.A."/>
            <person name="Paasch A."/>
            <person name="Narechania A."/>
            <person name="Kim E."/>
        </authorList>
    </citation>
    <scope>NUCLEOTIDE SEQUENCE [LARGE SCALE GENOMIC DNA]</scope>
    <source>
        <strain evidence="2 3">PLY_AMNH</strain>
    </source>
</reference>
<accession>A0AAE0L0R4</accession>
<dbReference type="AlphaFoldDB" id="A0AAE0L0R4"/>
<feature type="compositionally biased region" description="Basic residues" evidence="1">
    <location>
        <begin position="184"/>
        <end position="199"/>
    </location>
</feature>
<feature type="compositionally biased region" description="Basic and acidic residues" evidence="1">
    <location>
        <begin position="157"/>
        <end position="183"/>
    </location>
</feature>
<sequence length="228" mass="25314">MEDAETGSKIDDVPLDYYFSAPPDYAAEEDMSLPLNVSSLLDFTGKLARLKHGPTTTAIANQQRVLTEANHVLQWFRELTVERQKEMLDLLVEPVGKLFKRNGQRLLLGPAVVIPRPNAAQAQAATIRKAFTATAKVPRAVEASTAAWHEEDEQLEEEKPSSKEEGDKDSPPKRKRPTKDTPTRVKRKPLSPGSSRRRAKALVHVRAAYIAAMSLARQLETVPHAFGD</sequence>
<name>A0AAE0L0R4_9CHLO</name>
<evidence type="ECO:0000313" key="3">
    <source>
        <dbReference type="Proteomes" id="UP001190700"/>
    </source>
</evidence>
<organism evidence="2 3">
    <name type="scientific">Cymbomonas tetramitiformis</name>
    <dbReference type="NCBI Taxonomy" id="36881"/>
    <lineage>
        <taxon>Eukaryota</taxon>
        <taxon>Viridiplantae</taxon>
        <taxon>Chlorophyta</taxon>
        <taxon>Pyramimonadophyceae</taxon>
        <taxon>Pyramimonadales</taxon>
        <taxon>Pyramimonadaceae</taxon>
        <taxon>Cymbomonas</taxon>
    </lineage>
</organism>
<proteinExistence type="predicted"/>
<dbReference type="Proteomes" id="UP001190700">
    <property type="component" value="Unassembled WGS sequence"/>
</dbReference>
<feature type="region of interest" description="Disordered" evidence="1">
    <location>
        <begin position="145"/>
        <end position="199"/>
    </location>
</feature>
<dbReference type="EMBL" id="LGRX02012267">
    <property type="protein sequence ID" value="KAK3267662.1"/>
    <property type="molecule type" value="Genomic_DNA"/>
</dbReference>
<evidence type="ECO:0000313" key="2">
    <source>
        <dbReference type="EMBL" id="KAK3267662.1"/>
    </source>
</evidence>
<gene>
    <name evidence="2" type="ORF">CYMTET_23791</name>
</gene>
<keyword evidence="3" id="KW-1185">Reference proteome</keyword>